<dbReference type="RefSeq" id="WP_078236168.1">
    <property type="nucleotide sequence ID" value="NZ_MUYA01000003.1"/>
</dbReference>
<reference evidence="1 2" key="1">
    <citation type="submission" date="2017-02" db="EMBL/GenBank/DDBJ databases">
        <title>Draft genome sequence of Haemophilus paracuniculus CCUG 43573 type strain.</title>
        <authorList>
            <person name="Engstrom-Jakobsson H."/>
            <person name="Salva-Serra F."/>
            <person name="Thorell K."/>
            <person name="Gonzales-Siles L."/>
            <person name="Karlsson R."/>
            <person name="Boulund F."/>
            <person name="Engstrand L."/>
            <person name="Kristiansson E."/>
            <person name="Moore E."/>
        </authorList>
    </citation>
    <scope>NUCLEOTIDE SEQUENCE [LARGE SCALE GENOMIC DNA]</scope>
    <source>
        <strain evidence="1 2">CCUG 43573</strain>
    </source>
</reference>
<evidence type="ECO:0008006" key="3">
    <source>
        <dbReference type="Google" id="ProtNLM"/>
    </source>
</evidence>
<dbReference type="Pfam" id="PF04393">
    <property type="entry name" value="DUF535"/>
    <property type="match status" value="1"/>
</dbReference>
<dbReference type="EMBL" id="MUYA01000003">
    <property type="protein sequence ID" value="OOS00253.1"/>
    <property type="molecule type" value="Genomic_DNA"/>
</dbReference>
<keyword evidence="2" id="KW-1185">Reference proteome</keyword>
<protein>
    <recommendedName>
        <fullName evidence="3">DUF535 domain-containing protein</fullName>
    </recommendedName>
</protein>
<dbReference type="PANTHER" id="PTHR38785:SF1">
    <property type="entry name" value="HOMOLOG OF VIRK"/>
    <property type="match status" value="1"/>
</dbReference>
<proteinExistence type="predicted"/>
<organism evidence="1 2">
    <name type="scientific">Haemophilus paracuniculus</name>
    <dbReference type="NCBI Taxonomy" id="734"/>
    <lineage>
        <taxon>Bacteria</taxon>
        <taxon>Pseudomonadati</taxon>
        <taxon>Pseudomonadota</taxon>
        <taxon>Gammaproteobacteria</taxon>
        <taxon>Pasteurellales</taxon>
        <taxon>Pasteurellaceae</taxon>
        <taxon>Haemophilus</taxon>
    </lineage>
</organism>
<dbReference type="STRING" id="734.B0187_01845"/>
<dbReference type="OrthoDB" id="6835762at2"/>
<dbReference type="Proteomes" id="UP000190867">
    <property type="component" value="Unassembled WGS sequence"/>
</dbReference>
<dbReference type="InterPro" id="IPR007488">
    <property type="entry name" value="DUF535"/>
</dbReference>
<accession>A0A1T0AVD8</accession>
<gene>
    <name evidence="1" type="ORF">B0187_01845</name>
</gene>
<dbReference type="AlphaFoldDB" id="A0A1T0AVD8"/>
<dbReference type="GO" id="GO:0006974">
    <property type="term" value="P:DNA damage response"/>
    <property type="evidence" value="ECO:0007669"/>
    <property type="project" value="TreeGrafter"/>
</dbReference>
<comment type="caution">
    <text evidence="1">The sequence shown here is derived from an EMBL/GenBank/DDBJ whole genome shotgun (WGS) entry which is preliminary data.</text>
</comment>
<evidence type="ECO:0000313" key="1">
    <source>
        <dbReference type="EMBL" id="OOS00253.1"/>
    </source>
</evidence>
<name>A0A1T0AVD8_9PAST</name>
<evidence type="ECO:0000313" key="2">
    <source>
        <dbReference type="Proteomes" id="UP000190867"/>
    </source>
</evidence>
<sequence length="297" mass="35770">MDQQFTFPTFNQFLHNEKRKIKVLREYIRYQYRKRWCCTQCDQLVNYLEKHRHWKLLFRQDYFRLNALLNIYCDKSFNKKRRLEAIINNFDTMEKLFSTPLCLKLLNNEEIVLSTLTDDLRLCLTINDIDPTEGFWAINLKDNENRIIYNATFSFLNTKQLLISSIQGSKEENAVTLMKTVTKKMHGIRPMFMLVIAAKQISQLFDLELFGIPHSNQAKYRWNDRSKLLFNYDKFWEENNATLNDNYWHIPTDLQLKSLEEIASNKRSMYRKRYAMLEKLQQDIQDCFPHIAVNRMG</sequence>
<dbReference type="PANTHER" id="PTHR38785">
    <property type="entry name" value="HOMOLOG OF VIRK"/>
    <property type="match status" value="1"/>
</dbReference>